<dbReference type="EMBL" id="JAKCXM010002630">
    <property type="protein sequence ID" value="KAJ0390088.1"/>
    <property type="molecule type" value="Genomic_DNA"/>
</dbReference>
<evidence type="ECO:0008006" key="4">
    <source>
        <dbReference type="Google" id="ProtNLM"/>
    </source>
</evidence>
<reference evidence="2" key="1">
    <citation type="submission" date="2021-12" db="EMBL/GenBank/DDBJ databases">
        <title>Prjna785345.</title>
        <authorList>
            <person name="Rujirawat T."/>
            <person name="Krajaejun T."/>
        </authorList>
    </citation>
    <scope>NUCLEOTIDE SEQUENCE</scope>
    <source>
        <strain evidence="2">Pi057C3</strain>
    </source>
</reference>
<keyword evidence="3" id="KW-1185">Reference proteome</keyword>
<accession>A0AAD5Q107</accession>
<keyword evidence="1" id="KW-0812">Transmembrane</keyword>
<feature type="transmembrane region" description="Helical" evidence="1">
    <location>
        <begin position="71"/>
        <end position="91"/>
    </location>
</feature>
<sequence length="276" mass="30682">MGALGMPEFFSTTLVCATVVAQMRVRSWRDSRVVDIEEVSTGIAQPILRAVRSNRGHSTIDHLLVGTTIDVQFITLALLLCGALAALVQLLHRVLPFIVRFQMNMLVRTTVAYSTGTLWGVNMLVVSWFGSIISRSKFLATGTRSRATSVGPNQRVVRTVNDSRRVSLVIASLTRADRLSEMVAPILAFTTRTQDDDAYLLVMNLTMMTDPIVFRRLRHGDGVPLLATRARNGRFFLLPPELLTTTMDVPIDWDELQVVGHVCSSDLAWWQLLQSG</sequence>
<organism evidence="2 3">
    <name type="scientific">Pythium insidiosum</name>
    <name type="common">Pythiosis disease agent</name>
    <dbReference type="NCBI Taxonomy" id="114742"/>
    <lineage>
        <taxon>Eukaryota</taxon>
        <taxon>Sar</taxon>
        <taxon>Stramenopiles</taxon>
        <taxon>Oomycota</taxon>
        <taxon>Peronosporomycetes</taxon>
        <taxon>Pythiales</taxon>
        <taxon>Pythiaceae</taxon>
        <taxon>Pythium</taxon>
    </lineage>
</organism>
<keyword evidence="1" id="KW-0472">Membrane</keyword>
<dbReference type="AlphaFoldDB" id="A0AAD5Q107"/>
<keyword evidence="1" id="KW-1133">Transmembrane helix</keyword>
<protein>
    <recommendedName>
        <fullName evidence="4">Transmembrane protein</fullName>
    </recommendedName>
</protein>
<feature type="transmembrane region" description="Helical" evidence="1">
    <location>
        <begin position="111"/>
        <end position="130"/>
    </location>
</feature>
<comment type="caution">
    <text evidence="2">The sequence shown here is derived from an EMBL/GenBank/DDBJ whole genome shotgun (WGS) entry which is preliminary data.</text>
</comment>
<dbReference type="Proteomes" id="UP001209570">
    <property type="component" value="Unassembled WGS sequence"/>
</dbReference>
<evidence type="ECO:0000313" key="2">
    <source>
        <dbReference type="EMBL" id="KAJ0390088.1"/>
    </source>
</evidence>
<evidence type="ECO:0000256" key="1">
    <source>
        <dbReference type="SAM" id="Phobius"/>
    </source>
</evidence>
<evidence type="ECO:0000313" key="3">
    <source>
        <dbReference type="Proteomes" id="UP001209570"/>
    </source>
</evidence>
<gene>
    <name evidence="2" type="ORF">P43SY_011077</name>
</gene>
<name>A0AAD5Q107_PYTIN</name>
<proteinExistence type="predicted"/>